<proteinExistence type="predicted"/>
<evidence type="ECO:0000313" key="1">
    <source>
        <dbReference type="EMBL" id="KAG0248402.1"/>
    </source>
</evidence>
<evidence type="ECO:0000313" key="2">
    <source>
        <dbReference type="Proteomes" id="UP000726737"/>
    </source>
</evidence>
<comment type="caution">
    <text evidence="1">The sequence shown here is derived from an EMBL/GenBank/DDBJ whole genome shotgun (WGS) entry which is preliminary data.</text>
</comment>
<gene>
    <name evidence="1" type="ORF">BG011_000109</name>
</gene>
<sequence>MAMVNSFLESQQQNNRSINRDRIASHGSTAMGILPSTAELLNPTTALRQRLLRNPGISDLARLEILRIECSNLLQHQRQQQHTDALNHEPGLDPIHGLSPETLANSDGLLAELSRETIERKAQARVIFQRMCGHSRDSTVLLDHETALDKLREYKEASHSEAVEVIRHLSAMVNKVITEEPAQEPACVSRVDWAAFAGALWLLERE</sequence>
<organism evidence="1 2">
    <name type="scientific">Mortierella polycephala</name>
    <dbReference type="NCBI Taxonomy" id="41804"/>
    <lineage>
        <taxon>Eukaryota</taxon>
        <taxon>Fungi</taxon>
        <taxon>Fungi incertae sedis</taxon>
        <taxon>Mucoromycota</taxon>
        <taxon>Mortierellomycotina</taxon>
        <taxon>Mortierellomycetes</taxon>
        <taxon>Mortierellales</taxon>
        <taxon>Mortierellaceae</taxon>
        <taxon>Mortierella</taxon>
    </lineage>
</organism>
<dbReference type="Proteomes" id="UP000726737">
    <property type="component" value="Unassembled WGS sequence"/>
</dbReference>
<keyword evidence="2" id="KW-1185">Reference proteome</keyword>
<reference evidence="1" key="1">
    <citation type="journal article" date="2020" name="Fungal Divers.">
        <title>Resolving the Mortierellaceae phylogeny through synthesis of multi-gene phylogenetics and phylogenomics.</title>
        <authorList>
            <person name="Vandepol N."/>
            <person name="Liber J."/>
            <person name="Desiro A."/>
            <person name="Na H."/>
            <person name="Kennedy M."/>
            <person name="Barry K."/>
            <person name="Grigoriev I.V."/>
            <person name="Miller A.N."/>
            <person name="O'Donnell K."/>
            <person name="Stajich J.E."/>
            <person name="Bonito G."/>
        </authorList>
    </citation>
    <scope>NUCLEOTIDE SEQUENCE</scope>
    <source>
        <strain evidence="1">KOD948</strain>
    </source>
</reference>
<accession>A0A9P6PMU7</accession>
<dbReference type="OrthoDB" id="2403318at2759"/>
<name>A0A9P6PMU7_9FUNG</name>
<dbReference type="EMBL" id="JAAAJA010001008">
    <property type="protein sequence ID" value="KAG0248402.1"/>
    <property type="molecule type" value="Genomic_DNA"/>
</dbReference>
<dbReference type="AlphaFoldDB" id="A0A9P6PMU7"/>
<protein>
    <submittedName>
        <fullName evidence="1">Uncharacterized protein</fullName>
    </submittedName>
</protein>